<feature type="region of interest" description="Disordered" evidence="1">
    <location>
        <begin position="1"/>
        <end position="213"/>
    </location>
</feature>
<dbReference type="PANTHER" id="PTHR41805">
    <property type="entry name" value="EXPRESSED PROTEIN"/>
    <property type="match status" value="1"/>
</dbReference>
<feature type="compositionally biased region" description="Pro residues" evidence="1">
    <location>
        <begin position="109"/>
        <end position="122"/>
    </location>
</feature>
<feature type="compositionally biased region" description="Basic and acidic residues" evidence="1">
    <location>
        <begin position="1"/>
        <end position="16"/>
    </location>
</feature>
<dbReference type="Proteomes" id="UP000028545">
    <property type="component" value="Unassembled WGS sequence"/>
</dbReference>
<evidence type="ECO:0008006" key="4">
    <source>
        <dbReference type="Google" id="ProtNLM"/>
    </source>
</evidence>
<gene>
    <name evidence="2" type="ORF">SAPIO_CDS7086</name>
</gene>
<feature type="compositionally biased region" description="Acidic residues" evidence="1">
    <location>
        <begin position="87"/>
        <end position="107"/>
    </location>
</feature>
<evidence type="ECO:0000256" key="1">
    <source>
        <dbReference type="SAM" id="MobiDB-lite"/>
    </source>
</evidence>
<dbReference type="RefSeq" id="XP_016640844.1">
    <property type="nucleotide sequence ID" value="XM_016789017.1"/>
</dbReference>
<organism evidence="2 3">
    <name type="scientific">Pseudallescheria apiosperma</name>
    <name type="common">Scedosporium apiospermum</name>
    <dbReference type="NCBI Taxonomy" id="563466"/>
    <lineage>
        <taxon>Eukaryota</taxon>
        <taxon>Fungi</taxon>
        <taxon>Dikarya</taxon>
        <taxon>Ascomycota</taxon>
        <taxon>Pezizomycotina</taxon>
        <taxon>Sordariomycetes</taxon>
        <taxon>Hypocreomycetidae</taxon>
        <taxon>Microascales</taxon>
        <taxon>Microascaceae</taxon>
        <taxon>Scedosporium</taxon>
    </lineage>
</organism>
<keyword evidence="3" id="KW-1185">Reference proteome</keyword>
<feature type="compositionally biased region" description="Basic and acidic residues" evidence="1">
    <location>
        <begin position="151"/>
        <end position="188"/>
    </location>
</feature>
<reference evidence="2 3" key="1">
    <citation type="journal article" date="2014" name="Genome Announc.">
        <title>Draft genome sequence of the pathogenic fungus Scedosporium apiospermum.</title>
        <authorList>
            <person name="Vandeputte P."/>
            <person name="Ghamrawi S."/>
            <person name="Rechenmann M."/>
            <person name="Iltis A."/>
            <person name="Giraud S."/>
            <person name="Fleury M."/>
            <person name="Thornton C."/>
            <person name="Delhaes L."/>
            <person name="Meyer W."/>
            <person name="Papon N."/>
            <person name="Bouchara J.P."/>
        </authorList>
    </citation>
    <scope>NUCLEOTIDE SEQUENCE [LARGE SCALE GENOMIC DNA]</scope>
    <source>
        <strain evidence="2 3">IHEM 14462</strain>
    </source>
</reference>
<dbReference type="HOGENOM" id="CLU_076390_0_0_1"/>
<feature type="compositionally biased region" description="Basic and acidic residues" evidence="1">
    <location>
        <begin position="197"/>
        <end position="213"/>
    </location>
</feature>
<comment type="caution">
    <text evidence="2">The sequence shown here is derived from an EMBL/GenBank/DDBJ whole genome shotgun (WGS) entry which is preliminary data.</text>
</comment>
<feature type="compositionally biased region" description="Basic residues" evidence="1">
    <location>
        <begin position="50"/>
        <end position="59"/>
    </location>
</feature>
<protein>
    <recommendedName>
        <fullName evidence="4">rRNA-processing protein FYV7</fullName>
    </recommendedName>
</protein>
<dbReference type="KEGG" id="sapo:SAPIO_CDS7086"/>
<dbReference type="AlphaFoldDB" id="A0A084G133"/>
<evidence type="ECO:0000313" key="3">
    <source>
        <dbReference type="Proteomes" id="UP000028545"/>
    </source>
</evidence>
<name>A0A084G133_PSEDA</name>
<dbReference type="OMA" id="HPTRELM"/>
<feature type="compositionally biased region" description="Basic and acidic residues" evidence="1">
    <location>
        <begin position="34"/>
        <end position="48"/>
    </location>
</feature>
<accession>A0A084G133</accession>
<proteinExistence type="predicted"/>
<dbReference type="PANTHER" id="PTHR41805:SF1">
    <property type="entry name" value="RRNA-PROCESSING PROTEIN FYV7"/>
    <property type="match status" value="1"/>
</dbReference>
<dbReference type="OrthoDB" id="2135053at2759"/>
<dbReference type="GeneID" id="27726158"/>
<feature type="compositionally biased region" description="Low complexity" evidence="1">
    <location>
        <begin position="66"/>
        <end position="84"/>
    </location>
</feature>
<dbReference type="VEuPathDB" id="FungiDB:SAPIO_CDS7086"/>
<evidence type="ECO:0000313" key="2">
    <source>
        <dbReference type="EMBL" id="KEZ41045.1"/>
    </source>
</evidence>
<sequence length="227" mass="26378">MGEKRRREQSETSREAKKPKKGFRVGPDNLPDGPWKRKVDKVKKELIYKAKTKKAYAKIRARELGAPLPAKSTPKSKPTTSSAPELADPEEPNLSSDDDEEEEEEQETPLPPPPAPSSPPKPSEQQQEDEAQEGPEPNEHPDRFRNRKKPSYFDKQLKEAQRRRQAAQDREAAFERRRQDRERAMQERRRMRKLSMRARERGPDGRRKLGRESEFLLEKVKKMMGAT</sequence>
<dbReference type="EMBL" id="JOWA01000110">
    <property type="protein sequence ID" value="KEZ41045.1"/>
    <property type="molecule type" value="Genomic_DNA"/>
</dbReference>